<organism evidence="2 3">
    <name type="scientific">Acinetobacter thutiue</name>
    <dbReference type="NCBI Taxonomy" id="2998078"/>
    <lineage>
        <taxon>Bacteria</taxon>
        <taxon>Pseudomonadati</taxon>
        <taxon>Pseudomonadota</taxon>
        <taxon>Gammaproteobacteria</taxon>
        <taxon>Moraxellales</taxon>
        <taxon>Moraxellaceae</taxon>
        <taxon>Acinetobacter</taxon>
    </lineage>
</organism>
<dbReference type="Proteomes" id="UP001168524">
    <property type="component" value="Unassembled WGS sequence"/>
</dbReference>
<reference evidence="2" key="1">
    <citation type="submission" date="2023-06" db="EMBL/GenBank/DDBJ databases">
        <title>Two novel species of Acinetobacter isolated from motorbike repairing workshop in Vietnam.</title>
        <authorList>
            <person name="Le N.T.T."/>
        </authorList>
    </citation>
    <scope>NUCLEOTIDE SEQUENCE</scope>
    <source>
        <strain evidence="2">VNH17</strain>
    </source>
</reference>
<dbReference type="EMBL" id="JAUDZE010000002">
    <property type="protein sequence ID" value="MDN0013870.1"/>
    <property type="molecule type" value="Genomic_DNA"/>
</dbReference>
<accession>A0ABT7WMG4</accession>
<comment type="caution">
    <text evidence="2">The sequence shown here is derived from an EMBL/GenBank/DDBJ whole genome shotgun (WGS) entry which is preliminary data.</text>
</comment>
<keyword evidence="3" id="KW-1185">Reference proteome</keyword>
<keyword evidence="1" id="KW-0732">Signal</keyword>
<feature type="signal peptide" evidence="1">
    <location>
        <begin position="1"/>
        <end position="21"/>
    </location>
</feature>
<protein>
    <submittedName>
        <fullName evidence="2">Pilus assembly protein FilA</fullName>
    </submittedName>
</protein>
<evidence type="ECO:0000256" key="1">
    <source>
        <dbReference type="SAM" id="SignalP"/>
    </source>
</evidence>
<gene>
    <name evidence="2" type="ORF">QTA56_06390</name>
</gene>
<evidence type="ECO:0000313" key="3">
    <source>
        <dbReference type="Proteomes" id="UP001168524"/>
    </source>
</evidence>
<evidence type="ECO:0000313" key="2">
    <source>
        <dbReference type="EMBL" id="MDN0013870.1"/>
    </source>
</evidence>
<feature type="chain" id="PRO_5047453101" evidence="1">
    <location>
        <begin position="22"/>
        <end position="348"/>
    </location>
</feature>
<name>A0ABT7WMG4_9GAMM</name>
<proteinExistence type="predicted"/>
<sequence length="348" mass="36163">MQKNKKIGCISLLLFSPLTMAMQPLDDQTLAKATAQDGLNVGINVSKIDFNQLALINSNNTTYANKSALVMAASPGAASSAIGVDFVRTFNADGTILGNSSQLLQAVIDTDAGKMSTGGAFANIAVTLGSDVNGMRIRPLSVYLVPDNVDAISSLTPTYTQKSIFSSGTTLKSNIKELLRTDNIDIKFVAVNKPTMNIQLGASPQGHMVVFGGAIDSICGATALNPDGCSINLVSGTTGAKFKLQMTGMGTSGFSLNGFHAGIENEATNGTVTVPGGFVFGNFDRACATDSTKCLTSDKFNLSLNNVQLGELGNTNTDVFNGLPNGSMGNWGIKGASITDFKMKVSGL</sequence>
<dbReference type="RefSeq" id="WP_267980126.1">
    <property type="nucleotide sequence ID" value="NZ_JAPQKF010000002.1"/>
</dbReference>